<keyword evidence="7" id="KW-0808">Transferase</keyword>
<dbReference type="GO" id="GO:0032259">
    <property type="term" value="P:methylation"/>
    <property type="evidence" value="ECO:0007669"/>
    <property type="project" value="UniProtKB-KW"/>
</dbReference>
<gene>
    <name evidence="12" type="primary">fxlM</name>
    <name evidence="12" type="ORF">O1R50_08910</name>
</gene>
<evidence type="ECO:0000256" key="6">
    <source>
        <dbReference type="ARBA" id="ARBA00022603"/>
    </source>
</evidence>
<evidence type="ECO:0000256" key="11">
    <source>
        <dbReference type="ARBA" id="ARBA00031350"/>
    </source>
</evidence>
<keyword evidence="6 12" id="KW-0489">Methyltransferase</keyword>
<keyword evidence="13" id="KW-1185">Reference proteome</keyword>
<dbReference type="EMBL" id="JAPZVP010000006">
    <property type="protein sequence ID" value="MDA1359740.1"/>
    <property type="molecule type" value="Genomic_DNA"/>
</dbReference>
<dbReference type="GO" id="GO:0004719">
    <property type="term" value="F:protein-L-isoaspartate (D-aspartate) O-methyltransferase activity"/>
    <property type="evidence" value="ECO:0007669"/>
    <property type="project" value="UniProtKB-EC"/>
</dbReference>
<dbReference type="PANTHER" id="PTHR11579">
    <property type="entry name" value="PROTEIN-L-ISOASPARTATE O-METHYLTRANSFERASE"/>
    <property type="match status" value="1"/>
</dbReference>
<keyword evidence="8" id="KW-0949">S-adenosyl-L-methionine</keyword>
<proteinExistence type="inferred from homology"/>
<dbReference type="Proteomes" id="UP001146067">
    <property type="component" value="Unassembled WGS sequence"/>
</dbReference>
<dbReference type="Pfam" id="PF01135">
    <property type="entry name" value="PCMT"/>
    <property type="match status" value="1"/>
</dbReference>
<evidence type="ECO:0000256" key="8">
    <source>
        <dbReference type="ARBA" id="ARBA00022691"/>
    </source>
</evidence>
<evidence type="ECO:0000313" key="12">
    <source>
        <dbReference type="EMBL" id="MDA1359740.1"/>
    </source>
</evidence>
<dbReference type="PANTHER" id="PTHR11579:SF0">
    <property type="entry name" value="PROTEIN-L-ISOASPARTATE(D-ASPARTATE) O-METHYLTRANSFERASE"/>
    <property type="match status" value="1"/>
</dbReference>
<dbReference type="InterPro" id="IPR027573">
    <property type="entry name" value="Methyltran_FxLD"/>
</dbReference>
<reference evidence="12" key="1">
    <citation type="submission" date="2022-12" db="EMBL/GenBank/DDBJ databases">
        <title>Gycomyces niveus sp.nov.,a novel actinomycete isolated from soil in Shouguan.</title>
        <authorList>
            <person name="Yang X."/>
        </authorList>
    </citation>
    <scope>NUCLEOTIDE SEQUENCE</scope>
    <source>
        <strain evidence="12">NEAU-A15</strain>
    </source>
</reference>
<dbReference type="InterPro" id="IPR000682">
    <property type="entry name" value="PCMT"/>
</dbReference>
<dbReference type="RefSeq" id="WP_270109617.1">
    <property type="nucleotide sequence ID" value="NZ_JAPZVP010000006.1"/>
</dbReference>
<dbReference type="EC" id="2.1.1.77" evidence="3"/>
<accession>A0A9X3T396</accession>
<sequence length="423" mass="46090">MTRETTQTDEEQTAARLRLELAEAIVKNRADIGKSVDEAILAAVRTVPRHLFTPGVSLEEAYADAVPIMKRDGDGVAISSVSAPWLQATMLQQAQITSGMTVLEIGSGGYNAALIAELVGPKGRVVSLDIDPEVCERAEQGLAGAGYDDVVSVVCADGEFGAEQFAPFDRILVTVSAPDIPPAWTDQLAEDGRLVVPLRVHGLERSFVFQPEGDHLVCTEFELAGFVPMQGAAENRQRLVGLHDDDIVLRVDDRQPVEAEPLRLALEGPQHESWSGILVGGMEPWDDLDMWLATVSPTYGYLTATDQGMATGLVTLTLRWGMSAVWDHDSLAYLTLRPVTEDRTEFEFGAYAHGPNATELASQMVAHIRSWDRDQRRGTGPHFEVHPKDALDGDLPRGLVVEKRHSRVTVSWPKAPGLTSQAN</sequence>
<protein>
    <recommendedName>
        <fullName evidence="4">Protein-L-isoaspartate O-methyltransferase</fullName>
        <ecNumber evidence="3">2.1.1.77</ecNumber>
    </recommendedName>
    <alternativeName>
        <fullName evidence="11">L-isoaspartyl protein carboxyl methyltransferase</fullName>
    </alternativeName>
    <alternativeName>
        <fullName evidence="9">Protein L-isoaspartyl methyltransferase</fullName>
    </alternativeName>
    <alternativeName>
        <fullName evidence="10">Protein-beta-aspartate methyltransferase</fullName>
    </alternativeName>
</protein>
<evidence type="ECO:0000256" key="10">
    <source>
        <dbReference type="ARBA" id="ARBA00031323"/>
    </source>
</evidence>
<comment type="caution">
    <text evidence="12">The sequence shown here is derived from an EMBL/GenBank/DDBJ whole genome shotgun (WGS) entry which is preliminary data.</text>
</comment>
<evidence type="ECO:0000256" key="2">
    <source>
        <dbReference type="ARBA" id="ARBA00005369"/>
    </source>
</evidence>
<evidence type="ECO:0000256" key="4">
    <source>
        <dbReference type="ARBA" id="ARBA00013346"/>
    </source>
</evidence>
<evidence type="ECO:0000256" key="7">
    <source>
        <dbReference type="ARBA" id="ARBA00022679"/>
    </source>
</evidence>
<dbReference type="AlphaFoldDB" id="A0A9X3T396"/>
<evidence type="ECO:0000256" key="1">
    <source>
        <dbReference type="ARBA" id="ARBA00004496"/>
    </source>
</evidence>
<keyword evidence="5" id="KW-0963">Cytoplasm</keyword>
<comment type="similarity">
    <text evidence="2">Belongs to the methyltransferase superfamily. L-isoaspartyl/D-aspartyl protein methyltransferase family.</text>
</comment>
<dbReference type="GO" id="GO:0005737">
    <property type="term" value="C:cytoplasm"/>
    <property type="evidence" value="ECO:0007669"/>
    <property type="project" value="UniProtKB-SubCell"/>
</dbReference>
<dbReference type="InterPro" id="IPR029063">
    <property type="entry name" value="SAM-dependent_MTases_sf"/>
</dbReference>
<dbReference type="NCBIfam" id="TIGR04364">
    <property type="entry name" value="methyltran_FxLD"/>
    <property type="match status" value="1"/>
</dbReference>
<comment type="subcellular location">
    <subcellularLocation>
        <location evidence="1">Cytoplasm</location>
    </subcellularLocation>
</comment>
<dbReference type="SUPFAM" id="SSF53335">
    <property type="entry name" value="S-adenosyl-L-methionine-dependent methyltransferases"/>
    <property type="match status" value="1"/>
</dbReference>
<evidence type="ECO:0000256" key="3">
    <source>
        <dbReference type="ARBA" id="ARBA00011890"/>
    </source>
</evidence>
<name>A0A9X3T396_9ACTN</name>
<dbReference type="Gene3D" id="3.40.50.150">
    <property type="entry name" value="Vaccinia Virus protein VP39"/>
    <property type="match status" value="1"/>
</dbReference>
<evidence type="ECO:0000256" key="9">
    <source>
        <dbReference type="ARBA" id="ARBA00030757"/>
    </source>
</evidence>
<evidence type="ECO:0000256" key="5">
    <source>
        <dbReference type="ARBA" id="ARBA00022490"/>
    </source>
</evidence>
<dbReference type="CDD" id="cd02440">
    <property type="entry name" value="AdoMet_MTases"/>
    <property type="match status" value="1"/>
</dbReference>
<organism evidence="12 13">
    <name type="scientific">Glycomyces luteolus</name>
    <dbReference type="NCBI Taxonomy" id="2670330"/>
    <lineage>
        <taxon>Bacteria</taxon>
        <taxon>Bacillati</taxon>
        <taxon>Actinomycetota</taxon>
        <taxon>Actinomycetes</taxon>
        <taxon>Glycomycetales</taxon>
        <taxon>Glycomycetaceae</taxon>
        <taxon>Glycomyces</taxon>
    </lineage>
</organism>
<evidence type="ECO:0000313" key="13">
    <source>
        <dbReference type="Proteomes" id="UP001146067"/>
    </source>
</evidence>